<organism evidence="2 3">
    <name type="scientific">Dipteronia sinensis</name>
    <dbReference type="NCBI Taxonomy" id="43782"/>
    <lineage>
        <taxon>Eukaryota</taxon>
        <taxon>Viridiplantae</taxon>
        <taxon>Streptophyta</taxon>
        <taxon>Embryophyta</taxon>
        <taxon>Tracheophyta</taxon>
        <taxon>Spermatophyta</taxon>
        <taxon>Magnoliopsida</taxon>
        <taxon>eudicotyledons</taxon>
        <taxon>Gunneridae</taxon>
        <taxon>Pentapetalae</taxon>
        <taxon>rosids</taxon>
        <taxon>malvids</taxon>
        <taxon>Sapindales</taxon>
        <taxon>Sapindaceae</taxon>
        <taxon>Hippocastanoideae</taxon>
        <taxon>Acereae</taxon>
        <taxon>Dipteronia</taxon>
    </lineage>
</organism>
<dbReference type="Proteomes" id="UP001281410">
    <property type="component" value="Unassembled WGS sequence"/>
</dbReference>
<evidence type="ECO:0000313" key="3">
    <source>
        <dbReference type="Proteomes" id="UP001281410"/>
    </source>
</evidence>
<comment type="caution">
    <text evidence="2">The sequence shown here is derived from an EMBL/GenBank/DDBJ whole genome shotgun (WGS) entry which is preliminary data.</text>
</comment>
<accession>A0AAD9ZP95</accession>
<feature type="region of interest" description="Disordered" evidence="1">
    <location>
        <begin position="165"/>
        <end position="211"/>
    </location>
</feature>
<protein>
    <submittedName>
        <fullName evidence="2">Uncharacterized protein</fullName>
    </submittedName>
</protein>
<keyword evidence="3" id="KW-1185">Reference proteome</keyword>
<reference evidence="2" key="1">
    <citation type="journal article" date="2023" name="Plant J.">
        <title>Genome sequences and population genomics provide insights into the demographic history, inbreeding, and mutation load of two 'living fossil' tree species of Dipteronia.</title>
        <authorList>
            <person name="Feng Y."/>
            <person name="Comes H.P."/>
            <person name="Chen J."/>
            <person name="Zhu S."/>
            <person name="Lu R."/>
            <person name="Zhang X."/>
            <person name="Li P."/>
            <person name="Qiu J."/>
            <person name="Olsen K.M."/>
            <person name="Qiu Y."/>
        </authorList>
    </citation>
    <scope>NUCLEOTIDE SEQUENCE</scope>
    <source>
        <strain evidence="2">NBL</strain>
    </source>
</reference>
<evidence type="ECO:0000313" key="2">
    <source>
        <dbReference type="EMBL" id="KAK3184874.1"/>
    </source>
</evidence>
<dbReference type="EMBL" id="JANJYJ010000010">
    <property type="protein sequence ID" value="KAK3184874.1"/>
    <property type="molecule type" value="Genomic_DNA"/>
</dbReference>
<proteinExistence type="predicted"/>
<sequence>MSLPLRLSCGLFIHPIEYALKFNWHCLWLESDYTYMVNHLLHRSIKVPWHLMQAWKKCLFLIDSMDFMFLTFIERVIRLLLVDTCTKEDLREDDFRERNESLSKDFEWRMEVMVQEIKAREKALDILRAKGRESQVKLAVPKIGTQAKSKDVVQLLKRKKVQPLRRTHVQALQEEPKPFSPKPKPRKKNNNINRSTSTKGGSRFTELGEAAGAQKSTLRSFTTSVRRYIPAGQKEGIRAIGAEGCAASLHQKESADQKEGTHVKIPQLHFVGICPHNRMNEVARRISYFKSAGKF</sequence>
<name>A0AAD9ZP95_9ROSI</name>
<evidence type="ECO:0000256" key="1">
    <source>
        <dbReference type="SAM" id="MobiDB-lite"/>
    </source>
</evidence>
<gene>
    <name evidence="2" type="ORF">Dsin_032160</name>
</gene>
<dbReference type="AlphaFoldDB" id="A0AAD9ZP95"/>